<reference evidence="3 4" key="1">
    <citation type="submission" date="2020-08" db="EMBL/GenBank/DDBJ databases">
        <title>Genomic Encyclopedia of Type Strains, Phase IV (KMG-IV): sequencing the most valuable type-strain genomes for metagenomic binning, comparative biology and taxonomic classification.</title>
        <authorList>
            <person name="Goeker M."/>
        </authorList>
    </citation>
    <scope>NUCLEOTIDE SEQUENCE [LARGE SCALE GENOMIC DNA]</scope>
    <source>
        <strain evidence="3 4">DSM 101064</strain>
    </source>
</reference>
<dbReference type="GO" id="GO:0005576">
    <property type="term" value="C:extracellular region"/>
    <property type="evidence" value="ECO:0007669"/>
    <property type="project" value="InterPro"/>
</dbReference>
<keyword evidence="4" id="KW-1185">Reference proteome</keyword>
<keyword evidence="2" id="KW-0378">Hydrolase</keyword>
<dbReference type="GO" id="GO:0016787">
    <property type="term" value="F:hydrolase activity"/>
    <property type="evidence" value="ECO:0007669"/>
    <property type="project" value="UniProtKB-KW"/>
</dbReference>
<dbReference type="EMBL" id="JACIJM010000001">
    <property type="protein sequence ID" value="MBB5720540.1"/>
    <property type="molecule type" value="Genomic_DNA"/>
</dbReference>
<dbReference type="SUPFAM" id="SSF53474">
    <property type="entry name" value="alpha/beta-Hydrolases"/>
    <property type="match status" value="1"/>
</dbReference>
<dbReference type="RefSeq" id="WP_246414408.1">
    <property type="nucleotide sequence ID" value="NZ_JACIJM010000001.1"/>
</dbReference>
<protein>
    <submittedName>
        <fullName evidence="3">Poly(Hydroxyalkanoate) depolymerase family esterase</fullName>
    </submittedName>
</protein>
<evidence type="ECO:0000256" key="2">
    <source>
        <dbReference type="ARBA" id="ARBA00022801"/>
    </source>
</evidence>
<dbReference type="InterPro" id="IPR050955">
    <property type="entry name" value="Plant_Biomass_Hydrol_Est"/>
</dbReference>
<name>A0A7W9BHE6_9RHOB</name>
<dbReference type="PANTHER" id="PTHR43037">
    <property type="entry name" value="UNNAMED PRODUCT-RELATED"/>
    <property type="match status" value="1"/>
</dbReference>
<evidence type="ECO:0000256" key="1">
    <source>
        <dbReference type="ARBA" id="ARBA00022729"/>
    </source>
</evidence>
<accession>A0A7W9BHE6</accession>
<dbReference type="InterPro" id="IPR010126">
    <property type="entry name" value="Esterase_phb"/>
</dbReference>
<dbReference type="InterPro" id="IPR029058">
    <property type="entry name" value="AB_hydrolase_fold"/>
</dbReference>
<dbReference type="Proteomes" id="UP000535415">
    <property type="component" value="Unassembled WGS sequence"/>
</dbReference>
<dbReference type="AlphaFoldDB" id="A0A7W9BHE6"/>
<dbReference type="Pfam" id="PF10503">
    <property type="entry name" value="Esterase_PHB"/>
    <property type="match status" value="1"/>
</dbReference>
<dbReference type="Gene3D" id="3.40.50.1820">
    <property type="entry name" value="alpha/beta hydrolase"/>
    <property type="match status" value="1"/>
</dbReference>
<sequence>MLYVPKAAATATGPMPLIVMLHGCGQSSRDFARGTGMNTLAEEFGFVVLYPEQAREAHNHLCWNWYRAADQQRGAGEPALIANLTRQIIDEQKIDPAKVYVSGLSAGGSAALTLAVEYPDIFAAVGVHSGLGFGAALDAKSAPRAMQFGATGRRHTAQMPTIVFHGDADKVVNPRNGRFIAMRAVEPYSNLEKLEKSGQVVGGREFVRTVHRVGRSRPYVEEWVVVKSGHAWSGGHAAGSYTDPKGPDASREMVRFFLKHRTTKKHRADVGDPVR</sequence>
<proteinExistence type="predicted"/>
<dbReference type="NCBIfam" id="TIGR01840">
    <property type="entry name" value="esterase_phb"/>
    <property type="match status" value="1"/>
</dbReference>
<comment type="caution">
    <text evidence="3">The sequence shown here is derived from an EMBL/GenBank/DDBJ whole genome shotgun (WGS) entry which is preliminary data.</text>
</comment>
<organism evidence="3 4">
    <name type="scientific">Yoonia ponticola</name>
    <dbReference type="NCBI Taxonomy" id="1524255"/>
    <lineage>
        <taxon>Bacteria</taxon>
        <taxon>Pseudomonadati</taxon>
        <taxon>Pseudomonadota</taxon>
        <taxon>Alphaproteobacteria</taxon>
        <taxon>Rhodobacterales</taxon>
        <taxon>Paracoccaceae</taxon>
        <taxon>Yoonia</taxon>
    </lineage>
</organism>
<evidence type="ECO:0000313" key="4">
    <source>
        <dbReference type="Proteomes" id="UP000535415"/>
    </source>
</evidence>
<keyword evidence="1" id="KW-0732">Signal</keyword>
<evidence type="ECO:0000313" key="3">
    <source>
        <dbReference type="EMBL" id="MBB5720540.1"/>
    </source>
</evidence>
<dbReference type="PANTHER" id="PTHR43037:SF1">
    <property type="entry name" value="BLL1128 PROTEIN"/>
    <property type="match status" value="1"/>
</dbReference>
<gene>
    <name evidence="3" type="ORF">FHS72_000144</name>
</gene>